<evidence type="ECO:0008006" key="3">
    <source>
        <dbReference type="Google" id="ProtNLM"/>
    </source>
</evidence>
<protein>
    <recommendedName>
        <fullName evidence="3">Tc1-like transposase DDE domain-containing protein</fullName>
    </recommendedName>
</protein>
<evidence type="ECO:0000313" key="2">
    <source>
        <dbReference type="Proteomes" id="UP000606974"/>
    </source>
</evidence>
<reference evidence="1" key="1">
    <citation type="submission" date="2020-02" db="EMBL/GenBank/DDBJ databases">
        <authorList>
            <person name="Palmer J.M."/>
        </authorList>
    </citation>
    <scope>NUCLEOTIDE SEQUENCE</scope>
    <source>
        <strain evidence="1">EPUS1.4</strain>
        <tissue evidence="1">Thallus</tissue>
    </source>
</reference>
<comment type="caution">
    <text evidence="1">The sequence shown here is derived from an EMBL/GenBank/DDBJ whole genome shotgun (WGS) entry which is preliminary data.</text>
</comment>
<dbReference type="GO" id="GO:0003676">
    <property type="term" value="F:nucleic acid binding"/>
    <property type="evidence" value="ECO:0007669"/>
    <property type="project" value="InterPro"/>
</dbReference>
<dbReference type="Gene3D" id="3.30.420.10">
    <property type="entry name" value="Ribonuclease H-like superfamily/Ribonuclease H"/>
    <property type="match status" value="1"/>
</dbReference>
<dbReference type="OrthoDB" id="5410741at2759"/>
<sequence>MESIWRLLKQRLKNRGLIDDPTELRRAIEEEWDKITLEEINKAIATMPDRVAAVNERNGLPIPF</sequence>
<gene>
    <name evidence="1" type="ORF">GJ744_005940</name>
</gene>
<organism evidence="1 2">
    <name type="scientific">Endocarpon pusillum</name>
    <dbReference type="NCBI Taxonomy" id="364733"/>
    <lineage>
        <taxon>Eukaryota</taxon>
        <taxon>Fungi</taxon>
        <taxon>Dikarya</taxon>
        <taxon>Ascomycota</taxon>
        <taxon>Pezizomycotina</taxon>
        <taxon>Eurotiomycetes</taxon>
        <taxon>Chaetothyriomycetidae</taxon>
        <taxon>Verrucariales</taxon>
        <taxon>Verrucariaceae</taxon>
        <taxon>Endocarpon</taxon>
    </lineage>
</organism>
<proteinExistence type="predicted"/>
<dbReference type="InterPro" id="IPR036397">
    <property type="entry name" value="RNaseH_sf"/>
</dbReference>
<name>A0A8H7AKK3_9EURO</name>
<dbReference type="Proteomes" id="UP000606974">
    <property type="component" value="Unassembled WGS sequence"/>
</dbReference>
<dbReference type="EMBL" id="JAACFV010000026">
    <property type="protein sequence ID" value="KAF7510840.1"/>
    <property type="molecule type" value="Genomic_DNA"/>
</dbReference>
<accession>A0A8H7AKK3</accession>
<evidence type="ECO:0000313" key="1">
    <source>
        <dbReference type="EMBL" id="KAF7510840.1"/>
    </source>
</evidence>
<dbReference type="AlphaFoldDB" id="A0A8H7AKK3"/>
<keyword evidence="2" id="KW-1185">Reference proteome</keyword>